<evidence type="ECO:0000256" key="3">
    <source>
        <dbReference type="ARBA" id="ARBA00022729"/>
    </source>
</evidence>
<proteinExistence type="predicted"/>
<comment type="caution">
    <text evidence="6">The sequence shown here is derived from an EMBL/GenBank/DDBJ whole genome shotgun (WGS) entry which is preliminary data.</text>
</comment>
<dbReference type="Proteomes" id="UP000557717">
    <property type="component" value="Unassembled WGS sequence"/>
</dbReference>
<dbReference type="Gene3D" id="2.60.120.200">
    <property type="match status" value="1"/>
</dbReference>
<dbReference type="Pfam" id="PF13385">
    <property type="entry name" value="Laminin_G_3"/>
    <property type="match status" value="1"/>
</dbReference>
<accession>A0A840V7C2</accession>
<evidence type="ECO:0000256" key="4">
    <source>
        <dbReference type="ARBA" id="ARBA00022837"/>
    </source>
</evidence>
<comment type="subcellular location">
    <subcellularLocation>
        <location evidence="1">Secreted</location>
    </subcellularLocation>
</comment>
<dbReference type="EMBL" id="JACHFD010000017">
    <property type="protein sequence ID" value="MBB5352936.1"/>
    <property type="molecule type" value="Genomic_DNA"/>
</dbReference>
<evidence type="ECO:0000313" key="7">
    <source>
        <dbReference type="Proteomes" id="UP000557717"/>
    </source>
</evidence>
<dbReference type="InterPro" id="IPR013320">
    <property type="entry name" value="ConA-like_dom_sf"/>
</dbReference>
<reference evidence="6 7" key="1">
    <citation type="submission" date="2020-08" db="EMBL/GenBank/DDBJ databases">
        <title>Genomic Encyclopedia of Type Strains, Phase IV (KMG-IV): sequencing the most valuable type-strain genomes for metagenomic binning, comparative biology and taxonomic classification.</title>
        <authorList>
            <person name="Goeker M."/>
        </authorList>
    </citation>
    <scope>NUCLEOTIDE SEQUENCE [LARGE SCALE GENOMIC DNA]</scope>
    <source>
        <strain evidence="6 7">YC6886</strain>
    </source>
</reference>
<dbReference type="AlphaFoldDB" id="A0A840V7C2"/>
<keyword evidence="4" id="KW-0106">Calcium</keyword>
<evidence type="ECO:0000256" key="5">
    <source>
        <dbReference type="SAM" id="MobiDB-lite"/>
    </source>
</evidence>
<evidence type="ECO:0008006" key="8">
    <source>
        <dbReference type="Google" id="ProtNLM"/>
    </source>
</evidence>
<protein>
    <recommendedName>
        <fullName evidence="8">LamG-like jellyroll fold domain-containing protein</fullName>
    </recommendedName>
</protein>
<keyword evidence="3" id="KW-0732">Signal</keyword>
<name>A0A840V7C2_9BACT</name>
<gene>
    <name evidence="6" type="ORF">HNR46_003185</name>
</gene>
<keyword evidence="2" id="KW-0964">Secreted</keyword>
<dbReference type="Pfam" id="PF18884">
    <property type="entry name" value="TSP3_bac"/>
    <property type="match status" value="3"/>
</dbReference>
<organism evidence="6 7">
    <name type="scientific">Haloferula luteola</name>
    <dbReference type="NCBI Taxonomy" id="595692"/>
    <lineage>
        <taxon>Bacteria</taxon>
        <taxon>Pseudomonadati</taxon>
        <taxon>Verrucomicrobiota</taxon>
        <taxon>Verrucomicrobiia</taxon>
        <taxon>Verrucomicrobiales</taxon>
        <taxon>Verrucomicrobiaceae</taxon>
        <taxon>Haloferula</taxon>
    </lineage>
</organism>
<sequence>MPSQAGQMGPLTITVPSSAVQGVATYTVTGWFKLGKDSIKSAPNNIYRAVYMIYDKQGTGPSPNNAPLAQGTGLLVRKNPVGGGEQWFVGGYKQTYYWNEYPYSNGNPKAVMNGHSFNLPAGTNDDGKWHHFAVTRSTAANGQKVYLDGNLVVQGALLEYTVAHDSDTTFTFGALYPGHGPTSWTEAYIDRVRIQSRLLTANEILGYYRQDIDQDGLWDVTEASTALWRDANSDGVASLNEYSYISSPFQWQPADTDTDGDGATDLAEQAAGTDIGLADTDGDLIPDGYELEHGLNPLDPSDGNLDPDLDGLTNLEEWIYNTDPNNPNTDGGTGDNTNDGDEVGQGSDPNDPSDGGQAPEPGEQFTIRLGVGDESGSESEDYVLNCFKLDPATGEEKRIYTLRSGGFGEYSEKDVDIFRKGETYSFQIKWQGTNNDTRSASPGVSAEGPDFDYTLKIEPANDSLGTLIDSWNPETGETDTGDPIIADDASNVAADVPEWRTKFESKRVIFASGDIDIDSDNNDGLALPRRDTAEEDKEDYVAAEASAAENPGKFVKISTGDADNDGIPDFADGMDVHGGLANSACYPFVPVVVDLPALKRIKNAKVKFEYDEADPAGIVRTVVANQIPKWSPGNGSLRLWTKNGNKARRSSDVAGHGDLVKSNVEYAYDDLKGAGTNGSFIFYVEAVKKSAAAADKSITLHFSADGTSWEKLGVVRLTAIPRVILADVGQSLTPLAGSQIKPAFEDGTNATGASLGGTVSGSTLVVGEYGPHPYAGSDDTKDRERLTITYQTGVGSFTDPEDSTVLLVARPDLGSSGPVFPLMSQEGEGLGGGGYTTLSEGGYPPEANGSEEWEDTFERILFEKYEEAEPRIEDLERDAFELWGWTYGGRSWEWFSSRNVWRDGTHIYVEDSLTPEQAADAYYAFLKKNLPTEAQGANITPILRYWGEVYTELGEDRAKIGQHMAKHWDLVETTAGMLESEYMFVGADFAISGVLQIRRVRNLTFFTEGKTFAVPLVRRNWARGNITEHDTLVNSLGYSRNAGPGAVKYIETIDGQAIGCIPDAIRPRWFLEVKDVKSLSFTRQIRAEFAASVNQSKRVCIIITGRTKKLSTPLLDHIKSANGMLVRRNVNTDAYEFWDHWDTGTWQAIDKSDLLQYLANP</sequence>
<feature type="region of interest" description="Disordered" evidence="5">
    <location>
        <begin position="271"/>
        <end position="364"/>
    </location>
</feature>
<keyword evidence="7" id="KW-1185">Reference proteome</keyword>
<dbReference type="RefSeq" id="WP_221285204.1">
    <property type="nucleotide sequence ID" value="NZ_JACHFD010000017.1"/>
</dbReference>
<evidence type="ECO:0000256" key="1">
    <source>
        <dbReference type="ARBA" id="ARBA00004613"/>
    </source>
</evidence>
<evidence type="ECO:0000313" key="6">
    <source>
        <dbReference type="EMBL" id="MBB5352936.1"/>
    </source>
</evidence>
<feature type="compositionally biased region" description="Low complexity" evidence="5">
    <location>
        <begin position="321"/>
        <end position="330"/>
    </location>
</feature>
<dbReference type="InterPro" id="IPR059100">
    <property type="entry name" value="TSP3_bac"/>
</dbReference>
<evidence type="ECO:0000256" key="2">
    <source>
        <dbReference type="ARBA" id="ARBA00022525"/>
    </source>
</evidence>
<dbReference type="SUPFAM" id="SSF49899">
    <property type="entry name" value="Concanavalin A-like lectins/glucanases"/>
    <property type="match status" value="1"/>
</dbReference>